<protein>
    <recommendedName>
        <fullName evidence="8">Virulence sensor protein BvgS</fullName>
        <ecNumber evidence="2">2.7.13.3</ecNumber>
    </recommendedName>
</protein>
<evidence type="ECO:0000256" key="9">
    <source>
        <dbReference type="PROSITE-ProRule" id="PRU00169"/>
    </source>
</evidence>
<feature type="transmembrane region" description="Helical" evidence="10">
    <location>
        <begin position="72"/>
        <end position="95"/>
    </location>
</feature>
<keyword evidence="6" id="KW-0843">Virulence</keyword>
<feature type="transmembrane region" description="Helical" evidence="10">
    <location>
        <begin position="107"/>
        <end position="129"/>
    </location>
</feature>
<dbReference type="Gene3D" id="1.10.287.130">
    <property type="match status" value="1"/>
</dbReference>
<dbReference type="GO" id="GO:0000155">
    <property type="term" value="F:phosphorelay sensor kinase activity"/>
    <property type="evidence" value="ECO:0007669"/>
    <property type="project" value="InterPro"/>
</dbReference>
<dbReference type="InterPro" id="IPR036890">
    <property type="entry name" value="HATPase_C_sf"/>
</dbReference>
<keyword evidence="4" id="KW-0732">Signal</keyword>
<dbReference type="InterPro" id="IPR003661">
    <property type="entry name" value="HisK_dim/P_dom"/>
</dbReference>
<dbReference type="PANTHER" id="PTHR43547">
    <property type="entry name" value="TWO-COMPONENT HISTIDINE KINASE"/>
    <property type="match status" value="1"/>
</dbReference>
<dbReference type="RefSeq" id="WP_176442608.1">
    <property type="nucleotide sequence ID" value="NZ_FZOT01000025.1"/>
</dbReference>
<dbReference type="SMART" id="SM00388">
    <property type="entry name" value="HisKA"/>
    <property type="match status" value="1"/>
</dbReference>
<keyword evidence="5" id="KW-0902">Two-component regulatory system</keyword>
<evidence type="ECO:0000256" key="5">
    <source>
        <dbReference type="ARBA" id="ARBA00023012"/>
    </source>
</evidence>
<dbReference type="PROSITE" id="PS50109">
    <property type="entry name" value="HIS_KIN"/>
    <property type="match status" value="1"/>
</dbReference>
<dbReference type="SUPFAM" id="SSF47384">
    <property type="entry name" value="Homodimeric domain of signal transducing histidine kinase"/>
    <property type="match status" value="1"/>
</dbReference>
<feature type="transmembrane region" description="Helical" evidence="10">
    <location>
        <begin position="216"/>
        <end position="237"/>
    </location>
</feature>
<evidence type="ECO:0000313" key="15">
    <source>
        <dbReference type="Proteomes" id="UP000198284"/>
    </source>
</evidence>
<keyword evidence="10" id="KW-0812">Transmembrane</keyword>
<dbReference type="PRINTS" id="PR00344">
    <property type="entry name" value="BCTRLSENSOR"/>
</dbReference>
<feature type="domain" description="MHYT" evidence="13">
    <location>
        <begin position="6"/>
        <end position="199"/>
    </location>
</feature>
<gene>
    <name evidence="14" type="ORF">SAMN06265795_12522</name>
</gene>
<feature type="transmembrane region" description="Helical" evidence="10">
    <location>
        <begin position="6"/>
        <end position="29"/>
    </location>
</feature>
<accession>A0A239LPH6</accession>
<evidence type="ECO:0000256" key="6">
    <source>
        <dbReference type="ARBA" id="ARBA00023026"/>
    </source>
</evidence>
<dbReference type="EC" id="2.7.13.3" evidence="2"/>
<dbReference type="Pfam" id="PF02518">
    <property type="entry name" value="HATPase_c"/>
    <property type="match status" value="1"/>
</dbReference>
<proteinExistence type="predicted"/>
<dbReference type="GO" id="GO:0016020">
    <property type="term" value="C:membrane"/>
    <property type="evidence" value="ECO:0007669"/>
    <property type="project" value="UniProtKB-UniRule"/>
</dbReference>
<dbReference type="Proteomes" id="UP000198284">
    <property type="component" value="Unassembled WGS sequence"/>
</dbReference>
<evidence type="ECO:0000256" key="4">
    <source>
        <dbReference type="ARBA" id="ARBA00022729"/>
    </source>
</evidence>
<feature type="domain" description="Histidine kinase" evidence="11">
    <location>
        <begin position="285"/>
        <end position="503"/>
    </location>
</feature>
<evidence type="ECO:0000313" key="14">
    <source>
        <dbReference type="EMBL" id="SNT32456.1"/>
    </source>
</evidence>
<keyword evidence="10" id="KW-1133">Transmembrane helix</keyword>
<evidence type="ECO:0000256" key="2">
    <source>
        <dbReference type="ARBA" id="ARBA00012438"/>
    </source>
</evidence>
<keyword evidence="15" id="KW-1185">Reference proteome</keyword>
<feature type="modified residue" description="4-aspartylphosphate" evidence="9">
    <location>
        <position position="584"/>
    </location>
</feature>
<comment type="function">
    <text evidence="7">Member of the two-component regulatory system BvgS/BvgA. Phosphorylates BvgA via a four-step phosphorelay in response to environmental signals.</text>
</comment>
<comment type="catalytic activity">
    <reaction evidence="1">
        <text>ATP + protein L-histidine = ADP + protein N-phospho-L-histidine.</text>
        <dbReference type="EC" id="2.7.13.3"/>
    </reaction>
</comment>
<feature type="transmembrane region" description="Helical" evidence="10">
    <location>
        <begin position="41"/>
        <end position="66"/>
    </location>
</feature>
<evidence type="ECO:0000259" key="11">
    <source>
        <dbReference type="PROSITE" id="PS50109"/>
    </source>
</evidence>
<dbReference type="AlphaFoldDB" id="A0A239LPH6"/>
<dbReference type="PROSITE" id="PS50110">
    <property type="entry name" value="RESPONSE_REGULATORY"/>
    <property type="match status" value="1"/>
</dbReference>
<dbReference type="Gene3D" id="3.40.50.2300">
    <property type="match status" value="1"/>
</dbReference>
<feature type="transmembrane region" description="Helical" evidence="10">
    <location>
        <begin position="175"/>
        <end position="196"/>
    </location>
</feature>
<dbReference type="Pfam" id="PF00072">
    <property type="entry name" value="Response_reg"/>
    <property type="match status" value="1"/>
</dbReference>
<dbReference type="InterPro" id="IPR001789">
    <property type="entry name" value="Sig_transdc_resp-reg_receiver"/>
</dbReference>
<dbReference type="SMART" id="SM00387">
    <property type="entry name" value="HATPase_c"/>
    <property type="match status" value="1"/>
</dbReference>
<dbReference type="InterPro" id="IPR005330">
    <property type="entry name" value="MHYT_dom"/>
</dbReference>
<reference evidence="14 15" key="1">
    <citation type="submission" date="2017-06" db="EMBL/GenBank/DDBJ databases">
        <authorList>
            <person name="Kim H.J."/>
            <person name="Triplett B.A."/>
        </authorList>
    </citation>
    <scope>NUCLEOTIDE SEQUENCE [LARGE SCALE GENOMIC DNA]</scope>
    <source>
        <strain evidence="14 15">U15</strain>
    </source>
</reference>
<dbReference type="InterPro" id="IPR011006">
    <property type="entry name" value="CheY-like_superfamily"/>
</dbReference>
<keyword evidence="3 9" id="KW-0597">Phosphoprotein</keyword>
<dbReference type="SUPFAM" id="SSF55874">
    <property type="entry name" value="ATPase domain of HSP90 chaperone/DNA topoisomerase II/histidine kinase"/>
    <property type="match status" value="1"/>
</dbReference>
<dbReference type="InterPro" id="IPR003594">
    <property type="entry name" value="HATPase_dom"/>
</dbReference>
<evidence type="ECO:0000256" key="7">
    <source>
        <dbReference type="ARBA" id="ARBA00058004"/>
    </source>
</evidence>
<dbReference type="InterPro" id="IPR004358">
    <property type="entry name" value="Sig_transdc_His_kin-like_C"/>
</dbReference>
<dbReference type="InterPro" id="IPR036097">
    <property type="entry name" value="HisK_dim/P_sf"/>
</dbReference>
<dbReference type="Gene3D" id="3.30.565.10">
    <property type="entry name" value="Histidine kinase-like ATPase, C-terminal domain"/>
    <property type="match status" value="1"/>
</dbReference>
<evidence type="ECO:0000256" key="8">
    <source>
        <dbReference type="ARBA" id="ARBA00070152"/>
    </source>
</evidence>
<sequence>MLASRYEMPLVLISILVAIFASYTALSLAERVTRSAGRAARLWIAGGALAMGTGIWAMHFIGMLAFRLPIAIGFDFTITLLSLLLPILVSGMALWQVSQPQLPRKRLVAGALLMGLGINAMHYTGMAAMRMDPGIHYDSRLFAASVVIAVLASGAALWIAFRLRGNLPNVWQPRAGAAILMGIAIAGMHYTGMAAASFPLGSVCLAAGAGFSLDGLAIMVILATFGVLGVTMMASIYDAKLEARSRILAMSVATAEERQQLLLREREARAEAERLSDMKDEFLATLSHELRTPLNAVLGWTQLLRMKRGDEATLARGLETIERNARAQAQLIDDLLDMSRILSGKIRIEMQRVDLAACVAAALETVRPAAMAKSIRLQAELAPNAGTVSGDPNRLQQVLWNLLSNAVKFTPEGGMVAISLTVEGDDAVVTVTDSGIGIAPDFLPHVFDRFRQADASTTRQHGGLGLGLSIVRHLAELHGGAVSASSSGAGQGATFTLRLPVAGSDAAVRAEKTDPGQASRDLPAARDLGNLSGIRVLVVDDQDDARDLVERILQNCGAVTIGASSAGQALSLVEQAPPDVIVSDIGMPGMDGFEFMRRVRAFGAARGGDVPAVALTAFSRAEDQKRALQAGFNHYLSKPFEPADLVDCVAGLTTQARAANPVQ</sequence>
<name>A0A239LPH6_9BURK</name>
<evidence type="ECO:0000259" key="13">
    <source>
        <dbReference type="PROSITE" id="PS50924"/>
    </source>
</evidence>
<dbReference type="Pfam" id="PF00512">
    <property type="entry name" value="HisKA"/>
    <property type="match status" value="1"/>
</dbReference>
<organism evidence="14 15">
    <name type="scientific">Noviherbaspirillum humi</name>
    <dbReference type="NCBI Taxonomy" id="1688639"/>
    <lineage>
        <taxon>Bacteria</taxon>
        <taxon>Pseudomonadati</taxon>
        <taxon>Pseudomonadota</taxon>
        <taxon>Betaproteobacteria</taxon>
        <taxon>Burkholderiales</taxon>
        <taxon>Oxalobacteraceae</taxon>
        <taxon>Noviherbaspirillum</taxon>
    </lineage>
</organism>
<dbReference type="EMBL" id="FZOT01000025">
    <property type="protein sequence ID" value="SNT32456.1"/>
    <property type="molecule type" value="Genomic_DNA"/>
</dbReference>
<dbReference type="FunFam" id="3.30.565.10:FF:000010">
    <property type="entry name" value="Sensor histidine kinase RcsC"/>
    <property type="match status" value="1"/>
</dbReference>
<evidence type="ECO:0000259" key="12">
    <source>
        <dbReference type="PROSITE" id="PS50110"/>
    </source>
</evidence>
<dbReference type="Pfam" id="PF03707">
    <property type="entry name" value="MHYT"/>
    <property type="match status" value="3"/>
</dbReference>
<dbReference type="SMART" id="SM00448">
    <property type="entry name" value="REC"/>
    <property type="match status" value="1"/>
</dbReference>
<evidence type="ECO:0000256" key="3">
    <source>
        <dbReference type="ARBA" id="ARBA00022553"/>
    </source>
</evidence>
<dbReference type="InterPro" id="IPR005467">
    <property type="entry name" value="His_kinase_dom"/>
</dbReference>
<keyword evidence="10" id="KW-0472">Membrane</keyword>
<dbReference type="CDD" id="cd17580">
    <property type="entry name" value="REC_2_DhkD-like"/>
    <property type="match status" value="1"/>
</dbReference>
<feature type="transmembrane region" description="Helical" evidence="10">
    <location>
        <begin position="141"/>
        <end position="163"/>
    </location>
</feature>
<evidence type="ECO:0000256" key="1">
    <source>
        <dbReference type="ARBA" id="ARBA00000085"/>
    </source>
</evidence>
<dbReference type="CDD" id="cd00082">
    <property type="entry name" value="HisKA"/>
    <property type="match status" value="1"/>
</dbReference>
<dbReference type="SUPFAM" id="SSF52172">
    <property type="entry name" value="CheY-like"/>
    <property type="match status" value="1"/>
</dbReference>
<evidence type="ECO:0000256" key="10">
    <source>
        <dbReference type="PROSITE-ProRule" id="PRU00244"/>
    </source>
</evidence>
<feature type="domain" description="Response regulatory" evidence="12">
    <location>
        <begin position="535"/>
        <end position="653"/>
    </location>
</feature>
<dbReference type="PROSITE" id="PS50924">
    <property type="entry name" value="MHYT"/>
    <property type="match status" value="1"/>
</dbReference>
<dbReference type="CDD" id="cd16922">
    <property type="entry name" value="HATPase_EvgS-ArcB-TorS-like"/>
    <property type="match status" value="1"/>
</dbReference>
<dbReference type="PANTHER" id="PTHR43547:SF2">
    <property type="entry name" value="HYBRID SIGNAL TRANSDUCTION HISTIDINE KINASE C"/>
    <property type="match status" value="1"/>
</dbReference>